<keyword evidence="4" id="KW-1015">Disulfide bond</keyword>
<dbReference type="InterPro" id="IPR019826">
    <property type="entry name" value="Carboxylesterase_B_AS"/>
</dbReference>
<dbReference type="GO" id="GO:0052689">
    <property type="term" value="F:carboxylic ester hydrolase activity"/>
    <property type="evidence" value="ECO:0007669"/>
    <property type="project" value="UniProtKB-KW"/>
</dbReference>
<dbReference type="ESTHER" id="pluxy-a0a088qel8">
    <property type="family name" value="Carb_B_Arthropoda"/>
</dbReference>
<dbReference type="Gene3D" id="3.40.50.1820">
    <property type="entry name" value="alpha/beta hydrolase"/>
    <property type="match status" value="1"/>
</dbReference>
<protein>
    <recommendedName>
        <fullName evidence="6">Carboxylic ester hydrolase</fullName>
        <ecNumber evidence="6">3.1.1.-</ecNumber>
    </recommendedName>
</protein>
<evidence type="ECO:0000259" key="7">
    <source>
        <dbReference type="Pfam" id="PF00135"/>
    </source>
</evidence>
<dbReference type="PROSITE" id="PS00122">
    <property type="entry name" value="CARBOXYLESTERASE_B_1"/>
    <property type="match status" value="1"/>
</dbReference>
<dbReference type="PANTHER" id="PTHR11559">
    <property type="entry name" value="CARBOXYLESTERASE"/>
    <property type="match status" value="1"/>
</dbReference>
<evidence type="ECO:0000313" key="8">
    <source>
        <dbReference type="EMBL" id="AIN76405.1"/>
    </source>
</evidence>
<evidence type="ECO:0000256" key="3">
    <source>
        <dbReference type="ARBA" id="ARBA00022801"/>
    </source>
</evidence>
<dbReference type="InterPro" id="IPR050309">
    <property type="entry name" value="Type-B_Carboxylest/Lipase"/>
</dbReference>
<accession>A0A088QEL8</accession>
<comment type="similarity">
    <text evidence="1 6">Belongs to the type-B carboxylesterase/lipase family.</text>
</comment>
<organism evidence="8">
    <name type="scientific">Plutella xylostella</name>
    <name type="common">Diamondback moth</name>
    <name type="synonym">Plutella maculipennis</name>
    <dbReference type="NCBI Taxonomy" id="51655"/>
    <lineage>
        <taxon>Eukaryota</taxon>
        <taxon>Metazoa</taxon>
        <taxon>Ecdysozoa</taxon>
        <taxon>Arthropoda</taxon>
        <taxon>Hexapoda</taxon>
        <taxon>Insecta</taxon>
        <taxon>Pterygota</taxon>
        <taxon>Neoptera</taxon>
        <taxon>Endopterygota</taxon>
        <taxon>Lepidoptera</taxon>
        <taxon>Glossata</taxon>
        <taxon>Ditrysia</taxon>
        <taxon>Yponomeutoidea</taxon>
        <taxon>Plutellidae</taxon>
        <taxon>Plutella</taxon>
    </lineage>
</organism>
<sequence length="542" mass="61561">MVVVNVTEGALEGEVLDNIIGGKYYSFKGIPYAAPPIGDLRFKPPQPLKPWSGVRSALKHGPNCHQYDNLMKMVIPGSEDCLYLNVYTKDIKPSKPLPVMIFIHGGAFVSGSGDSDWYAPDFLVDKDVVLVTINYRLEILGFLCLDLEEAPGNAGMKDQVAAMRWIKKNIHNFGGDPENITIFGESAGGASVSFHLVSPMSKGLFKRAIVQSGNSNASWTTAPFYKEKARNLARLLGKDDTDDDRELLEFFKSQPIDNLINKIPNIAFFEKEKPWISLHWLIVSETQFGNNERFFTGKCTDILSNGIHEGVEVIIGHTADEALMYFSTKRPLEEIINAANNYLESFVSDEFAWNVSIPKQLEIGEKVKKYYFGNEKVTRENLGPLVRIVSMVIFMYPAVQMVKAIAAKKSKVYFYQFNCHTERNIFEKLLKLEHILPGKKSVLHADDLFYLFNTDLNEPIDKSKPSYKCIDTVSKLWTNFAKYGNPTPDDSLGDKWVPFTLEKQDYLEINEKLLSRSFPDKEEIEFWESLYRQDLPQYCAIK</sequence>
<keyword evidence="5" id="KW-0325">Glycoprotein</keyword>
<dbReference type="RefSeq" id="NP_001292457.1">
    <property type="nucleotide sequence ID" value="NM_001305528.1"/>
</dbReference>
<name>A0A088QEL8_PLUXY</name>
<dbReference type="EMBL" id="KM008609">
    <property type="protein sequence ID" value="AIN76405.1"/>
    <property type="molecule type" value="mRNA"/>
</dbReference>
<dbReference type="EC" id="3.1.1.-" evidence="6"/>
<feature type="domain" description="Carboxylesterase type B" evidence="7">
    <location>
        <begin position="3"/>
        <end position="527"/>
    </location>
</feature>
<dbReference type="Pfam" id="PF00135">
    <property type="entry name" value="COesterase"/>
    <property type="match status" value="1"/>
</dbReference>
<gene>
    <name evidence="8" type="primary">CCE016b</name>
</gene>
<dbReference type="InterPro" id="IPR029058">
    <property type="entry name" value="AB_hydrolase_fold"/>
</dbReference>
<dbReference type="SUPFAM" id="SSF53474">
    <property type="entry name" value="alpha/beta-Hydrolases"/>
    <property type="match status" value="1"/>
</dbReference>
<dbReference type="SMR" id="A0A088QEL8"/>
<dbReference type="GeneID" id="105385661"/>
<keyword evidence="3 6" id="KW-0378">Hydrolase</keyword>
<evidence type="ECO:0000256" key="4">
    <source>
        <dbReference type="ARBA" id="ARBA00023157"/>
    </source>
</evidence>
<evidence type="ECO:0000256" key="1">
    <source>
        <dbReference type="ARBA" id="ARBA00005964"/>
    </source>
</evidence>
<reference evidence="8" key="1">
    <citation type="submission" date="2014-06" db="EMBL/GenBank/DDBJ databases">
        <title>Gene identification and RNAi analysis of a carboxylesterase gene, pxCCE016b, from the diamondback moth, Plutella xylostella Linnaeus.</title>
        <authorList>
            <person name="Hu Z."/>
            <person name="Lin Q."/>
            <person name="Chen H."/>
            <person name="Li Z."/>
            <person name="Yin F."/>
            <person name="Feng X."/>
        </authorList>
    </citation>
    <scope>NUCLEOTIDE SEQUENCE</scope>
</reference>
<proteinExistence type="evidence at transcript level"/>
<evidence type="ECO:0000256" key="6">
    <source>
        <dbReference type="RuleBase" id="RU361235"/>
    </source>
</evidence>
<dbReference type="InterPro" id="IPR002018">
    <property type="entry name" value="CarbesteraseB"/>
</dbReference>
<dbReference type="AlphaFoldDB" id="A0A088QEL8"/>
<keyword evidence="2" id="KW-0719">Serine esterase</keyword>
<evidence type="ECO:0000256" key="5">
    <source>
        <dbReference type="ARBA" id="ARBA00023180"/>
    </source>
</evidence>
<evidence type="ECO:0000256" key="2">
    <source>
        <dbReference type="ARBA" id="ARBA00022487"/>
    </source>
</evidence>
<dbReference type="OrthoDB" id="19653at2759"/>